<dbReference type="OrthoDB" id="2768418at2"/>
<dbReference type="EMBL" id="QYTW02000007">
    <property type="protein sequence ID" value="RST59886.1"/>
    <property type="molecule type" value="Genomic_DNA"/>
</dbReference>
<sequence>MKTKIMLELPLQEDRTALVLNPSGLRPFNCFGEFVDLFSMVGRRGMLESYIETDISDEQMLKVLESISLESTSEEKSSIIMDYDKSLFSDDNDTSELSVIPLPKDSKQLFKVGQNVPVTLEQAETEIINRLDFIIEKVEVFDSIKDFKQVDFNDSSLEILSENKVLDQTK</sequence>
<name>A0A429X912_SIMTE</name>
<gene>
    <name evidence="1" type="ORF">D5F11_009210</name>
</gene>
<reference evidence="1 2" key="1">
    <citation type="submission" date="2018-12" db="EMBL/GenBank/DDBJ databases">
        <authorList>
            <person name="Sun L."/>
            <person name="Chen Z."/>
        </authorList>
    </citation>
    <scope>NUCLEOTIDE SEQUENCE [LARGE SCALE GENOMIC DNA]</scope>
    <source>
        <strain evidence="1 2">LMG 29736</strain>
    </source>
</reference>
<dbReference type="AlphaFoldDB" id="A0A429X912"/>
<accession>A0A429X912</accession>
<evidence type="ECO:0000313" key="1">
    <source>
        <dbReference type="EMBL" id="RST59886.1"/>
    </source>
</evidence>
<evidence type="ECO:0000313" key="2">
    <source>
        <dbReference type="Proteomes" id="UP000287296"/>
    </source>
</evidence>
<organism evidence="1 2">
    <name type="scientific">Siminovitchia terrae</name>
    <name type="common">Bacillus terrae</name>
    <dbReference type="NCBI Taxonomy" id="1914933"/>
    <lineage>
        <taxon>Bacteria</taxon>
        <taxon>Bacillati</taxon>
        <taxon>Bacillota</taxon>
        <taxon>Bacilli</taxon>
        <taxon>Bacillales</taxon>
        <taxon>Bacillaceae</taxon>
        <taxon>Siminovitchia</taxon>
    </lineage>
</organism>
<protein>
    <submittedName>
        <fullName evidence="1">Uncharacterized protein</fullName>
    </submittedName>
</protein>
<dbReference type="Proteomes" id="UP000287296">
    <property type="component" value="Unassembled WGS sequence"/>
</dbReference>
<comment type="caution">
    <text evidence="1">The sequence shown here is derived from an EMBL/GenBank/DDBJ whole genome shotgun (WGS) entry which is preliminary data.</text>
</comment>
<proteinExistence type="predicted"/>